<keyword evidence="1" id="KW-0547">Nucleotide-binding</keyword>
<dbReference type="SUPFAM" id="SSF56112">
    <property type="entry name" value="Protein kinase-like (PK-like)"/>
    <property type="match status" value="1"/>
</dbReference>
<dbReference type="GO" id="GO:0016301">
    <property type="term" value="F:kinase activity"/>
    <property type="evidence" value="ECO:0007669"/>
    <property type="project" value="UniProtKB-KW"/>
</dbReference>
<reference evidence="3 4" key="2">
    <citation type="journal article" date="2021" name="Curr. Genet.">
        <title>Genetic response to nitrogen starvation in the aggressive Eucalyptus foliar pathogen Teratosphaeria destructans.</title>
        <authorList>
            <person name="Havenga M."/>
            <person name="Wingfield B.D."/>
            <person name="Wingfield M.J."/>
            <person name="Dreyer L.L."/>
            <person name="Roets F."/>
            <person name="Aylward J."/>
        </authorList>
    </citation>
    <scope>NUCLEOTIDE SEQUENCE [LARGE SCALE GENOMIC DNA]</scope>
    <source>
        <strain evidence="3">CMW44962</strain>
    </source>
</reference>
<dbReference type="Gene3D" id="3.30.200.20">
    <property type="entry name" value="Phosphorylase Kinase, domain 1"/>
    <property type="match status" value="1"/>
</dbReference>
<proteinExistence type="predicted"/>
<dbReference type="InterPro" id="IPR017441">
    <property type="entry name" value="Protein_kinase_ATP_BS"/>
</dbReference>
<evidence type="ECO:0000313" key="3">
    <source>
        <dbReference type="EMBL" id="KAH9839586.1"/>
    </source>
</evidence>
<evidence type="ECO:0000256" key="1">
    <source>
        <dbReference type="PROSITE-ProRule" id="PRU10141"/>
    </source>
</evidence>
<dbReference type="GO" id="GO:0005524">
    <property type="term" value="F:ATP binding"/>
    <property type="evidence" value="ECO:0007669"/>
    <property type="project" value="UniProtKB-UniRule"/>
</dbReference>
<comment type="caution">
    <text evidence="3">The sequence shown here is derived from an EMBL/GenBank/DDBJ whole genome shotgun (WGS) entry which is preliminary data.</text>
</comment>
<evidence type="ECO:0000313" key="4">
    <source>
        <dbReference type="Proteomes" id="UP001138500"/>
    </source>
</evidence>
<name>A0A9W7W4Y6_9PEZI</name>
<keyword evidence="3" id="KW-0418">Kinase</keyword>
<dbReference type="PROSITE" id="PS00107">
    <property type="entry name" value="PROTEIN_KINASE_ATP"/>
    <property type="match status" value="1"/>
</dbReference>
<evidence type="ECO:0000256" key="2">
    <source>
        <dbReference type="SAM" id="MobiDB-lite"/>
    </source>
</evidence>
<sequence length="330" mass="36185">MGSSQDSSKTEVTLATWSFWPNAPTPAQDFGRLIPESRRARDAFRAVIASSDSGNQHKREFMHWELAVEDSEQGPASSFTSNGSSKSPRTAAGATHASVVTGFYRFQRSDPGVEPAHWLAGKGRKDRRVHFILTTARSDGLHGIHTTFTRASSGLVQVIANHDVEIDGHLLRKGDTRIVFNTVSIGHLVYRIEYLSEQATPSGTSRSLSSYGTLMVADYFATPTVSTVQNLEVGDYRLGIPVGSGASSVVYYGVHKLTGQYVAVKRITTASRPSLDELARHEIRMLQLLSHVSTTSVEDQADLSKSPTSQTSADSYKNWTVVDRMYERST</sequence>
<feature type="region of interest" description="Disordered" evidence="2">
    <location>
        <begin position="72"/>
        <end position="92"/>
    </location>
</feature>
<accession>A0A9W7W4Y6</accession>
<keyword evidence="1" id="KW-0067">ATP-binding</keyword>
<organism evidence="3 4">
    <name type="scientific">Teratosphaeria destructans</name>
    <dbReference type="NCBI Taxonomy" id="418781"/>
    <lineage>
        <taxon>Eukaryota</taxon>
        <taxon>Fungi</taxon>
        <taxon>Dikarya</taxon>
        <taxon>Ascomycota</taxon>
        <taxon>Pezizomycotina</taxon>
        <taxon>Dothideomycetes</taxon>
        <taxon>Dothideomycetidae</taxon>
        <taxon>Mycosphaerellales</taxon>
        <taxon>Teratosphaeriaceae</taxon>
        <taxon>Teratosphaeria</taxon>
    </lineage>
</organism>
<protein>
    <submittedName>
        <fullName evidence="3">CAMK/CAMKL/BRSK protein kinase</fullName>
    </submittedName>
</protein>
<dbReference type="OrthoDB" id="504170at2759"/>
<feature type="compositionally biased region" description="Polar residues" evidence="2">
    <location>
        <begin position="74"/>
        <end position="88"/>
    </location>
</feature>
<dbReference type="Proteomes" id="UP001138500">
    <property type="component" value="Unassembled WGS sequence"/>
</dbReference>
<dbReference type="InterPro" id="IPR011009">
    <property type="entry name" value="Kinase-like_dom_sf"/>
</dbReference>
<dbReference type="AlphaFoldDB" id="A0A9W7W4Y6"/>
<feature type="binding site" evidence="1">
    <location>
        <position position="265"/>
    </location>
    <ligand>
        <name>ATP</name>
        <dbReference type="ChEBI" id="CHEBI:30616"/>
    </ligand>
</feature>
<dbReference type="EMBL" id="RIBY02000646">
    <property type="protein sequence ID" value="KAH9839586.1"/>
    <property type="molecule type" value="Genomic_DNA"/>
</dbReference>
<reference evidence="3 4" key="1">
    <citation type="journal article" date="2018" name="IMA Fungus">
        <title>IMA Genome-F 10: Nine draft genome sequences of Claviceps purpurea s.lat., including C. arundinis, C. humidiphila, and C. cf. spartinae, pseudomolecules for the pitch canker pathogen Fusarium circinatum, draft genome of Davidsoniella eucalypti, Grosmannia galeiformis, Quambalaria eucalypti, and Teratosphaeria destructans.</title>
        <authorList>
            <person name="Wingfield B.D."/>
            <person name="Liu M."/>
            <person name="Nguyen H.D."/>
            <person name="Lane F.A."/>
            <person name="Morgan S.W."/>
            <person name="De Vos L."/>
            <person name="Wilken P.M."/>
            <person name="Duong T.A."/>
            <person name="Aylward J."/>
            <person name="Coetzee M.P."/>
            <person name="Dadej K."/>
            <person name="De Beer Z.W."/>
            <person name="Findlay W."/>
            <person name="Havenga M."/>
            <person name="Kolarik M."/>
            <person name="Menzies J.G."/>
            <person name="Naidoo K."/>
            <person name="Pochopski O."/>
            <person name="Shoukouhi P."/>
            <person name="Santana Q.C."/>
            <person name="Seifert K.A."/>
            <person name="Soal N."/>
            <person name="Steenkamp E.T."/>
            <person name="Tatham C.T."/>
            <person name="van der Nest M.A."/>
            <person name="Wingfield M.J."/>
        </authorList>
    </citation>
    <scope>NUCLEOTIDE SEQUENCE [LARGE SCALE GENOMIC DNA]</scope>
    <source>
        <strain evidence="3">CMW44962</strain>
    </source>
</reference>
<gene>
    <name evidence="3" type="ORF">Tdes44962_MAKER08101</name>
</gene>
<keyword evidence="4" id="KW-1185">Reference proteome</keyword>
<keyword evidence="3" id="KW-0808">Transferase</keyword>